<dbReference type="PANTHER" id="PTHR47939:SF2">
    <property type="entry name" value="OS03G0782900 PROTEIN"/>
    <property type="match status" value="1"/>
</dbReference>
<organism evidence="4 5">
    <name type="scientific">Theobroma cacao</name>
    <name type="common">Cacao</name>
    <name type="synonym">Cocoa</name>
    <dbReference type="NCBI Taxonomy" id="3641"/>
    <lineage>
        <taxon>Eukaryota</taxon>
        <taxon>Viridiplantae</taxon>
        <taxon>Streptophyta</taxon>
        <taxon>Embryophyta</taxon>
        <taxon>Tracheophyta</taxon>
        <taxon>Spermatophyta</taxon>
        <taxon>Magnoliopsida</taxon>
        <taxon>eudicotyledons</taxon>
        <taxon>Gunneridae</taxon>
        <taxon>Pentapetalae</taxon>
        <taxon>rosids</taxon>
        <taxon>malvids</taxon>
        <taxon>Malvales</taxon>
        <taxon>Malvaceae</taxon>
        <taxon>Byttnerioideae</taxon>
        <taxon>Theobroma</taxon>
    </lineage>
</organism>
<dbReference type="InParanoid" id="A0A061GGD4"/>
<evidence type="ECO:0000256" key="2">
    <source>
        <dbReference type="ARBA" id="ARBA00022737"/>
    </source>
</evidence>
<feature type="repeat" description="PPR" evidence="3">
    <location>
        <begin position="531"/>
        <end position="565"/>
    </location>
</feature>
<name>A0A061GGD4_THECC</name>
<evidence type="ECO:0000256" key="3">
    <source>
        <dbReference type="PROSITE-ProRule" id="PRU00708"/>
    </source>
</evidence>
<dbReference type="InterPro" id="IPR050667">
    <property type="entry name" value="PPR-containing_protein"/>
</dbReference>
<evidence type="ECO:0000256" key="1">
    <source>
        <dbReference type="ARBA" id="ARBA00007626"/>
    </source>
</evidence>
<dbReference type="InterPro" id="IPR002885">
    <property type="entry name" value="PPR_rpt"/>
</dbReference>
<protein>
    <submittedName>
        <fullName evidence="4">Tetratricopeptide repeat-like superfamily protein, putative</fullName>
    </submittedName>
</protein>
<dbReference type="Gramene" id="EOY28616">
    <property type="protein sequence ID" value="EOY28616"/>
    <property type="gene ID" value="TCM_030168"/>
</dbReference>
<dbReference type="PROSITE" id="PS51375">
    <property type="entry name" value="PPR"/>
    <property type="match status" value="3"/>
</dbReference>
<evidence type="ECO:0000313" key="5">
    <source>
        <dbReference type="Proteomes" id="UP000026915"/>
    </source>
</evidence>
<dbReference type="InterPro" id="IPR011990">
    <property type="entry name" value="TPR-like_helical_dom_sf"/>
</dbReference>
<gene>
    <name evidence="4" type="ORF">TCM_030168</name>
</gene>
<dbReference type="PANTHER" id="PTHR47939">
    <property type="entry name" value="MEMBRANE-ASSOCIATED SALT-INDUCIBLE PROTEIN-LIKE"/>
    <property type="match status" value="1"/>
</dbReference>
<dbReference type="OMA" id="WRTQIKQ"/>
<dbReference type="FunCoup" id="A0A061GGD4">
    <property type="interactions" value="122"/>
</dbReference>
<feature type="repeat" description="PPR" evidence="3">
    <location>
        <begin position="392"/>
        <end position="426"/>
    </location>
</feature>
<reference evidence="4 5" key="1">
    <citation type="journal article" date="2013" name="Genome Biol.">
        <title>The genome sequence of the most widely cultivated cacao type and its use to identify candidate genes regulating pod color.</title>
        <authorList>
            <person name="Motamayor J.C."/>
            <person name="Mockaitis K."/>
            <person name="Schmutz J."/>
            <person name="Haiminen N."/>
            <person name="Iii D.L."/>
            <person name="Cornejo O."/>
            <person name="Findley S.D."/>
            <person name="Zheng P."/>
            <person name="Utro F."/>
            <person name="Royaert S."/>
            <person name="Saski C."/>
            <person name="Jenkins J."/>
            <person name="Podicheti R."/>
            <person name="Zhao M."/>
            <person name="Scheffler B.E."/>
            <person name="Stack J.C."/>
            <person name="Feltus F.A."/>
            <person name="Mustiga G.M."/>
            <person name="Amores F."/>
            <person name="Phillips W."/>
            <person name="Marelli J.P."/>
            <person name="May G.D."/>
            <person name="Shapiro H."/>
            <person name="Ma J."/>
            <person name="Bustamante C.D."/>
            <person name="Schnell R.J."/>
            <person name="Main D."/>
            <person name="Gilbert D."/>
            <person name="Parida L."/>
            <person name="Kuhn D.N."/>
        </authorList>
    </citation>
    <scope>NUCLEOTIDE SEQUENCE [LARGE SCALE GENOMIC DNA]</scope>
    <source>
        <strain evidence="5">cv. Matina 1-6</strain>
    </source>
</reference>
<evidence type="ECO:0000313" key="4">
    <source>
        <dbReference type="EMBL" id="EOY28616.1"/>
    </source>
</evidence>
<sequence>MHDSHCSHRFIKPFSTLTTTRTTYSSSDWRAQIKQSQLVSQVSSILLQRHNWASLLRTLNLRSKLTPVLFLQILHKTQHHPQISLTFFNWVKTHLGFKPDLKSQCHIIQIVIGSDLCRCVEPAVNSLIQSHPAPIVADSMIQACKGKNFQSSALSSVIKCYSKHGLFMEGLEVFRKMRIHGFTPSVCACNELLDALQRGNEVKLAWGFLGAMLRVGIEPDQFSWSLVAQILCKNGKLGKVVGLLEKGIYNSEIYDLVIDFYSKSGDFGAAFNRLNEMYNRKVDTSFCTYSSILDGACKYNDGEVIGRILRMMVEKELVPRHQFSKKDLIIPKLCDLRKTHAAEMLFKKACDENIRLRNDTYGSMLKALSQEARIDEAIEVCRMILKRRIIVNESCYSAFINALCKEDQSDDGYELLVDIIKRGHNPCASKLSKYISSQCSQMNWRKAEELLDLMLEKGLLPDSFGCCLLIQYYCFNRQVDKIVALHDKMEKVKGCLDVTTYNMILDVLWGERKAEEAVRVYDYMTGLNLVDSASFTIMIRELCHMKEMKKAMKIHDEMLNMGLKPDKGTYKRLISGFK</sequence>
<dbReference type="Proteomes" id="UP000026915">
    <property type="component" value="Chromosome 6"/>
</dbReference>
<dbReference type="STRING" id="3641.A0A061GGD4"/>
<dbReference type="Pfam" id="PF13041">
    <property type="entry name" value="PPR_2"/>
    <property type="match status" value="2"/>
</dbReference>
<dbReference type="HOGENOM" id="CLU_002706_49_12_1"/>
<dbReference type="Gene3D" id="1.25.40.10">
    <property type="entry name" value="Tetratricopeptide repeat domain"/>
    <property type="match status" value="4"/>
</dbReference>
<keyword evidence="5" id="KW-1185">Reference proteome</keyword>
<proteinExistence type="inferred from homology"/>
<dbReference type="eggNOG" id="KOG4197">
    <property type="taxonomic scope" value="Eukaryota"/>
</dbReference>
<comment type="similarity">
    <text evidence="1">Belongs to the PPR family. P subfamily.</text>
</comment>
<keyword evidence="2" id="KW-0677">Repeat</keyword>
<dbReference type="AlphaFoldDB" id="A0A061GGD4"/>
<accession>A0A061GGD4</accession>
<dbReference type="EMBL" id="CM001884">
    <property type="protein sequence ID" value="EOY28616.1"/>
    <property type="molecule type" value="Genomic_DNA"/>
</dbReference>
<dbReference type="Pfam" id="PF01535">
    <property type="entry name" value="PPR"/>
    <property type="match status" value="7"/>
</dbReference>
<feature type="repeat" description="PPR" evidence="3">
    <location>
        <begin position="150"/>
        <end position="184"/>
    </location>
</feature>
<dbReference type="NCBIfam" id="TIGR00756">
    <property type="entry name" value="PPR"/>
    <property type="match status" value="5"/>
</dbReference>